<gene>
    <name evidence="2" type="ORF">QVD17_07117</name>
</gene>
<protein>
    <submittedName>
        <fullName evidence="2">Uncharacterized protein</fullName>
    </submittedName>
</protein>
<keyword evidence="1" id="KW-1133">Transmembrane helix</keyword>
<dbReference type="AlphaFoldDB" id="A0AAD8PCQ4"/>
<evidence type="ECO:0000313" key="3">
    <source>
        <dbReference type="Proteomes" id="UP001229421"/>
    </source>
</evidence>
<sequence>MKFRSLFLRFTDGNRLLVRATLSNSASISVLGVANMTPLLLFFSQLILVVFMYQSSIGDLLKAINLSSITLEACSCKSRLHIDYISSSMWLTILLDVAATDASFPLGALESM</sequence>
<organism evidence="2 3">
    <name type="scientific">Tagetes erecta</name>
    <name type="common">African marigold</name>
    <dbReference type="NCBI Taxonomy" id="13708"/>
    <lineage>
        <taxon>Eukaryota</taxon>
        <taxon>Viridiplantae</taxon>
        <taxon>Streptophyta</taxon>
        <taxon>Embryophyta</taxon>
        <taxon>Tracheophyta</taxon>
        <taxon>Spermatophyta</taxon>
        <taxon>Magnoliopsida</taxon>
        <taxon>eudicotyledons</taxon>
        <taxon>Gunneridae</taxon>
        <taxon>Pentapetalae</taxon>
        <taxon>asterids</taxon>
        <taxon>campanulids</taxon>
        <taxon>Asterales</taxon>
        <taxon>Asteraceae</taxon>
        <taxon>Asteroideae</taxon>
        <taxon>Heliantheae alliance</taxon>
        <taxon>Tageteae</taxon>
        <taxon>Tagetes</taxon>
    </lineage>
</organism>
<dbReference type="EMBL" id="JAUHHV010000001">
    <property type="protein sequence ID" value="KAK1441271.1"/>
    <property type="molecule type" value="Genomic_DNA"/>
</dbReference>
<keyword evidence="1" id="KW-0812">Transmembrane</keyword>
<dbReference type="Proteomes" id="UP001229421">
    <property type="component" value="Unassembled WGS sequence"/>
</dbReference>
<comment type="caution">
    <text evidence="2">The sequence shown here is derived from an EMBL/GenBank/DDBJ whole genome shotgun (WGS) entry which is preliminary data.</text>
</comment>
<accession>A0AAD8PCQ4</accession>
<name>A0AAD8PCQ4_TARER</name>
<evidence type="ECO:0000256" key="1">
    <source>
        <dbReference type="SAM" id="Phobius"/>
    </source>
</evidence>
<keyword evidence="3" id="KW-1185">Reference proteome</keyword>
<reference evidence="2" key="1">
    <citation type="journal article" date="2023" name="bioRxiv">
        <title>Improved chromosome-level genome assembly for marigold (Tagetes erecta).</title>
        <authorList>
            <person name="Jiang F."/>
            <person name="Yuan L."/>
            <person name="Wang S."/>
            <person name="Wang H."/>
            <person name="Xu D."/>
            <person name="Wang A."/>
            <person name="Fan W."/>
        </authorList>
    </citation>
    <scope>NUCLEOTIDE SEQUENCE</scope>
    <source>
        <strain evidence="2">WSJ</strain>
        <tissue evidence="2">Leaf</tissue>
    </source>
</reference>
<proteinExistence type="predicted"/>
<evidence type="ECO:0000313" key="2">
    <source>
        <dbReference type="EMBL" id="KAK1441271.1"/>
    </source>
</evidence>
<keyword evidence="1" id="KW-0472">Membrane</keyword>
<feature type="transmembrane region" description="Helical" evidence="1">
    <location>
        <begin position="26"/>
        <end position="53"/>
    </location>
</feature>